<proteinExistence type="predicted"/>
<sequence>MHVMGKNNKEIIAYTRILDGGDCYDFPSISRVVVKKKNRGEER</sequence>
<name>A0A382BVD3_9ZZZZ</name>
<evidence type="ECO:0000313" key="1">
    <source>
        <dbReference type="EMBL" id="SVB17033.1"/>
    </source>
</evidence>
<reference evidence="1" key="1">
    <citation type="submission" date="2018-05" db="EMBL/GenBank/DDBJ databases">
        <authorList>
            <person name="Lanie J.A."/>
            <person name="Ng W.-L."/>
            <person name="Kazmierczak K.M."/>
            <person name="Andrzejewski T.M."/>
            <person name="Davidsen T.M."/>
            <person name="Wayne K.J."/>
            <person name="Tettelin H."/>
            <person name="Glass J.I."/>
            <person name="Rusch D."/>
            <person name="Podicherti R."/>
            <person name="Tsui H.-C.T."/>
            <person name="Winkler M.E."/>
        </authorList>
    </citation>
    <scope>NUCLEOTIDE SEQUENCE</scope>
</reference>
<feature type="non-terminal residue" evidence="1">
    <location>
        <position position="43"/>
    </location>
</feature>
<protein>
    <submittedName>
        <fullName evidence="1">Uncharacterized protein</fullName>
    </submittedName>
</protein>
<gene>
    <name evidence="1" type="ORF">METZ01_LOCUS169887</name>
</gene>
<accession>A0A382BVD3</accession>
<dbReference type="AlphaFoldDB" id="A0A382BVD3"/>
<dbReference type="EMBL" id="UINC01031261">
    <property type="protein sequence ID" value="SVB17033.1"/>
    <property type="molecule type" value="Genomic_DNA"/>
</dbReference>
<organism evidence="1">
    <name type="scientific">marine metagenome</name>
    <dbReference type="NCBI Taxonomy" id="408172"/>
    <lineage>
        <taxon>unclassified sequences</taxon>
        <taxon>metagenomes</taxon>
        <taxon>ecological metagenomes</taxon>
    </lineage>
</organism>